<feature type="binding site" evidence="7">
    <location>
        <position position="185"/>
    </location>
    <ligand>
        <name>Zn(2+)</name>
        <dbReference type="ChEBI" id="CHEBI:29105"/>
    </ligand>
</feature>
<feature type="binding site" evidence="7">
    <location>
        <position position="121"/>
    </location>
    <ligand>
        <name>Zn(2+)</name>
        <dbReference type="ChEBI" id="CHEBI:29105"/>
    </ligand>
</feature>
<dbReference type="PROSITE" id="PS00705">
    <property type="entry name" value="PROK_CO2_ANHYDRASE_2"/>
    <property type="match status" value="1"/>
</dbReference>
<dbReference type="Gene3D" id="3.40.1050.10">
    <property type="entry name" value="Carbonic anhydrase"/>
    <property type="match status" value="1"/>
</dbReference>
<accession>A0A1Y1I5H7</accession>
<keyword evidence="10" id="KW-1185">Reference proteome</keyword>
<evidence type="ECO:0000256" key="4">
    <source>
        <dbReference type="ARBA" id="ARBA00022833"/>
    </source>
</evidence>
<dbReference type="SMART" id="SM00947">
    <property type="entry name" value="Pro_CA"/>
    <property type="match status" value="1"/>
</dbReference>
<evidence type="ECO:0000256" key="1">
    <source>
        <dbReference type="ARBA" id="ARBA00006217"/>
    </source>
</evidence>
<evidence type="ECO:0000256" key="8">
    <source>
        <dbReference type="RuleBase" id="RU003956"/>
    </source>
</evidence>
<name>A0A1Y1I5H7_KLENI</name>
<dbReference type="InterPro" id="IPR001765">
    <property type="entry name" value="Carbonic_anhydrase"/>
</dbReference>
<dbReference type="EMBL" id="DF237225">
    <property type="protein sequence ID" value="GAQ86205.1"/>
    <property type="molecule type" value="Genomic_DNA"/>
</dbReference>
<comment type="cofactor">
    <cofactor evidence="7">
        <name>Zn(2+)</name>
        <dbReference type="ChEBI" id="CHEBI:29105"/>
    </cofactor>
    <text evidence="7">Binds 1 zinc ion per subunit.</text>
</comment>
<dbReference type="SUPFAM" id="SSF53056">
    <property type="entry name" value="beta-carbonic anhydrase, cab"/>
    <property type="match status" value="1"/>
</dbReference>
<feature type="binding site" evidence="7">
    <location>
        <position position="182"/>
    </location>
    <ligand>
        <name>Zn(2+)</name>
        <dbReference type="ChEBI" id="CHEBI:29105"/>
    </ligand>
</feature>
<keyword evidence="5 8" id="KW-0456">Lyase</keyword>
<evidence type="ECO:0000256" key="6">
    <source>
        <dbReference type="ARBA" id="ARBA00048348"/>
    </source>
</evidence>
<comment type="similarity">
    <text evidence="1 8">Belongs to the beta-class carbonic anhydrase family.</text>
</comment>
<protein>
    <recommendedName>
        <fullName evidence="2 8">Carbonic anhydrase</fullName>
        <ecNumber evidence="2 8">4.2.1.1</ecNumber>
    </recommendedName>
    <alternativeName>
        <fullName evidence="8">Carbonate dehydratase</fullName>
    </alternativeName>
</protein>
<evidence type="ECO:0000313" key="10">
    <source>
        <dbReference type="Proteomes" id="UP000054558"/>
    </source>
</evidence>
<dbReference type="AlphaFoldDB" id="A0A1Y1I5H7"/>
<evidence type="ECO:0000313" key="9">
    <source>
        <dbReference type="EMBL" id="GAQ86205.1"/>
    </source>
</evidence>
<comment type="catalytic activity">
    <reaction evidence="6 8">
        <text>hydrogencarbonate + H(+) = CO2 + H2O</text>
        <dbReference type="Rhea" id="RHEA:10748"/>
        <dbReference type="ChEBI" id="CHEBI:15377"/>
        <dbReference type="ChEBI" id="CHEBI:15378"/>
        <dbReference type="ChEBI" id="CHEBI:16526"/>
        <dbReference type="ChEBI" id="CHEBI:17544"/>
        <dbReference type="EC" id="4.2.1.1"/>
    </reaction>
</comment>
<dbReference type="STRING" id="105231.A0A1Y1I5H7"/>
<dbReference type="InterPro" id="IPR015892">
    <property type="entry name" value="Carbonic_anhydrase_CS"/>
</dbReference>
<proteinExistence type="inferred from homology"/>
<dbReference type="Pfam" id="PF00484">
    <property type="entry name" value="Pro_CA"/>
    <property type="match status" value="1"/>
</dbReference>
<dbReference type="OrthoDB" id="10248475at2759"/>
<feature type="binding site" evidence="7">
    <location>
        <position position="123"/>
    </location>
    <ligand>
        <name>Zn(2+)</name>
        <dbReference type="ChEBI" id="CHEBI:29105"/>
    </ligand>
</feature>
<evidence type="ECO:0000256" key="7">
    <source>
        <dbReference type="PIRSR" id="PIRSR601765-1"/>
    </source>
</evidence>
<keyword evidence="4 7" id="KW-0862">Zinc</keyword>
<gene>
    <name evidence="9" type="ORF">KFL_002760020</name>
</gene>
<evidence type="ECO:0000256" key="3">
    <source>
        <dbReference type="ARBA" id="ARBA00022723"/>
    </source>
</evidence>
<dbReference type="GO" id="GO:0004089">
    <property type="term" value="F:carbonate dehydratase activity"/>
    <property type="evidence" value="ECO:0007669"/>
    <property type="project" value="UniProtKB-UniRule"/>
</dbReference>
<dbReference type="PANTHER" id="PTHR11002:SF76">
    <property type="entry name" value="CARBONIC ANHYDRASE"/>
    <property type="match status" value="1"/>
</dbReference>
<comment type="function">
    <text evidence="8">Reversible hydration of carbon dioxide.</text>
</comment>
<reference evidence="9 10" key="1">
    <citation type="journal article" date="2014" name="Nat. Commun.">
        <title>Klebsormidium flaccidum genome reveals primary factors for plant terrestrial adaptation.</title>
        <authorList>
            <person name="Hori K."/>
            <person name="Maruyama F."/>
            <person name="Fujisawa T."/>
            <person name="Togashi T."/>
            <person name="Yamamoto N."/>
            <person name="Seo M."/>
            <person name="Sato S."/>
            <person name="Yamada T."/>
            <person name="Mori H."/>
            <person name="Tajima N."/>
            <person name="Moriyama T."/>
            <person name="Ikeuchi M."/>
            <person name="Watanabe M."/>
            <person name="Wada H."/>
            <person name="Kobayashi K."/>
            <person name="Saito M."/>
            <person name="Masuda T."/>
            <person name="Sasaki-Sekimoto Y."/>
            <person name="Mashiguchi K."/>
            <person name="Awai K."/>
            <person name="Shimojima M."/>
            <person name="Masuda S."/>
            <person name="Iwai M."/>
            <person name="Nobusawa T."/>
            <person name="Narise T."/>
            <person name="Kondo S."/>
            <person name="Saito H."/>
            <person name="Sato R."/>
            <person name="Murakawa M."/>
            <person name="Ihara Y."/>
            <person name="Oshima-Yamada Y."/>
            <person name="Ohtaka K."/>
            <person name="Satoh M."/>
            <person name="Sonobe K."/>
            <person name="Ishii M."/>
            <person name="Ohtani R."/>
            <person name="Kanamori-Sato M."/>
            <person name="Honoki R."/>
            <person name="Miyazaki D."/>
            <person name="Mochizuki H."/>
            <person name="Umetsu J."/>
            <person name="Higashi K."/>
            <person name="Shibata D."/>
            <person name="Kamiya Y."/>
            <person name="Sato N."/>
            <person name="Nakamura Y."/>
            <person name="Tabata S."/>
            <person name="Ida S."/>
            <person name="Kurokawa K."/>
            <person name="Ohta H."/>
        </authorList>
    </citation>
    <scope>NUCLEOTIDE SEQUENCE [LARGE SCALE GENOMIC DNA]</scope>
    <source>
        <strain evidence="9 10">NIES-2285</strain>
    </source>
</reference>
<dbReference type="EC" id="4.2.1.1" evidence="2 8"/>
<dbReference type="GO" id="GO:0008270">
    <property type="term" value="F:zinc ion binding"/>
    <property type="evidence" value="ECO:0007669"/>
    <property type="project" value="UniProtKB-UniRule"/>
</dbReference>
<dbReference type="OMA" id="HGWIFDI"/>
<dbReference type="PANTHER" id="PTHR11002">
    <property type="entry name" value="CARBONIC ANHYDRASE"/>
    <property type="match status" value="1"/>
</dbReference>
<sequence>MASRADTEGPVKYDEAQLKLLSLLVSKPELKDAAATKLAAVAEELEKTVSSDTGMTDVEAPVPVPRSVHHELLQKVPEEPSPIKKLKNGFVGFKSHYFEKESDLFEPLKTGQSPKVFIIACCDSRVSPDTIMSASPGEVFTLRNIANLVPPMEEAGKLHSTSAALEYAVLHLKVEHIIVKGHRACGGINALMTSEPDAEPATINGARSYIGDWMAIAAPARAKTLEECKGKDLDTQLRYCEKESVNNSQRNHI</sequence>
<evidence type="ECO:0000256" key="2">
    <source>
        <dbReference type="ARBA" id="ARBA00012925"/>
    </source>
</evidence>
<organism evidence="9 10">
    <name type="scientific">Klebsormidium nitens</name>
    <name type="common">Green alga</name>
    <name type="synonym">Ulothrix nitens</name>
    <dbReference type="NCBI Taxonomy" id="105231"/>
    <lineage>
        <taxon>Eukaryota</taxon>
        <taxon>Viridiplantae</taxon>
        <taxon>Streptophyta</taxon>
        <taxon>Klebsormidiophyceae</taxon>
        <taxon>Klebsormidiales</taxon>
        <taxon>Klebsormidiaceae</taxon>
        <taxon>Klebsormidium</taxon>
    </lineage>
</organism>
<evidence type="ECO:0000256" key="5">
    <source>
        <dbReference type="ARBA" id="ARBA00023239"/>
    </source>
</evidence>
<keyword evidence="3 7" id="KW-0479">Metal-binding</keyword>
<dbReference type="Proteomes" id="UP000054558">
    <property type="component" value="Unassembled WGS sequence"/>
</dbReference>
<dbReference type="GO" id="GO:0015976">
    <property type="term" value="P:carbon utilization"/>
    <property type="evidence" value="ECO:0007669"/>
    <property type="project" value="InterPro"/>
</dbReference>
<dbReference type="InterPro" id="IPR036874">
    <property type="entry name" value="Carbonic_anhydrase_sf"/>
</dbReference>